<dbReference type="AlphaFoldDB" id="A0A2M4B5D1"/>
<feature type="signal peptide" evidence="1">
    <location>
        <begin position="1"/>
        <end position="27"/>
    </location>
</feature>
<accession>A0A2M4B5D1</accession>
<dbReference type="EMBL" id="GGFK01014925">
    <property type="protein sequence ID" value="MBW48246.1"/>
    <property type="molecule type" value="Transcribed_RNA"/>
</dbReference>
<proteinExistence type="predicted"/>
<evidence type="ECO:0000313" key="2">
    <source>
        <dbReference type="EMBL" id="MBW48246.1"/>
    </source>
</evidence>
<keyword evidence="1" id="KW-0732">Signal</keyword>
<sequence>MACGSLLCVCLCTFFDVFFFKLPIMQSNHISVTPKAFVSVCVCVQKYWKWKQHRTAPSVTNFLKIE</sequence>
<reference evidence="2" key="1">
    <citation type="submission" date="2018-01" db="EMBL/GenBank/DDBJ databases">
        <title>An insight into the sialome of Amazonian anophelines.</title>
        <authorList>
            <person name="Ribeiro J.M."/>
            <person name="Scarpassa V."/>
            <person name="Calvo E."/>
        </authorList>
    </citation>
    <scope>NUCLEOTIDE SEQUENCE</scope>
    <source>
        <tissue evidence="2">Salivary glands</tissue>
    </source>
</reference>
<organism evidence="2">
    <name type="scientific">Anopheles triannulatus</name>
    <dbReference type="NCBI Taxonomy" id="58253"/>
    <lineage>
        <taxon>Eukaryota</taxon>
        <taxon>Metazoa</taxon>
        <taxon>Ecdysozoa</taxon>
        <taxon>Arthropoda</taxon>
        <taxon>Hexapoda</taxon>
        <taxon>Insecta</taxon>
        <taxon>Pterygota</taxon>
        <taxon>Neoptera</taxon>
        <taxon>Endopterygota</taxon>
        <taxon>Diptera</taxon>
        <taxon>Nematocera</taxon>
        <taxon>Culicoidea</taxon>
        <taxon>Culicidae</taxon>
        <taxon>Anophelinae</taxon>
        <taxon>Anopheles</taxon>
    </lineage>
</organism>
<protein>
    <submittedName>
        <fullName evidence="2">Putative secreted protein</fullName>
    </submittedName>
</protein>
<name>A0A2M4B5D1_9DIPT</name>
<evidence type="ECO:0000256" key="1">
    <source>
        <dbReference type="SAM" id="SignalP"/>
    </source>
</evidence>
<feature type="chain" id="PRO_5014720860" evidence="1">
    <location>
        <begin position="28"/>
        <end position="66"/>
    </location>
</feature>